<evidence type="ECO:0000313" key="2">
    <source>
        <dbReference type="Proteomes" id="UP000049828"/>
    </source>
</evidence>
<dbReference type="Pfam" id="PF08889">
    <property type="entry name" value="WbqC"/>
    <property type="match status" value="1"/>
</dbReference>
<name>A0A0M6WA93_9FIRM</name>
<evidence type="ECO:0000313" key="1">
    <source>
        <dbReference type="EMBL" id="CRL32417.1"/>
    </source>
</evidence>
<dbReference type="InterPro" id="IPR014985">
    <property type="entry name" value="WbqC"/>
</dbReference>
<dbReference type="RefSeq" id="WP_021923615.1">
    <property type="nucleotide sequence ID" value="NZ_CVRS01000014.1"/>
</dbReference>
<reference evidence="2" key="1">
    <citation type="submission" date="2015-05" db="EMBL/GenBank/DDBJ databases">
        <authorList>
            <consortium name="Pathogen Informatics"/>
        </authorList>
    </citation>
    <scope>NUCLEOTIDE SEQUENCE [LARGE SCALE GENOMIC DNA]</scope>
    <source>
        <strain evidence="2">L1-83</strain>
    </source>
</reference>
<dbReference type="Proteomes" id="UP000049828">
    <property type="component" value="Unassembled WGS sequence"/>
</dbReference>
<dbReference type="OrthoDB" id="3611744at2"/>
<proteinExistence type="predicted"/>
<sequence length="235" mass="27800">MKIAIMQPYLFPYIGYFSLIKNTDYFVFFDTPQYIRKGWINRNRILSTNGDVTYFTVPIQKADRNTPINKSVISYNYDWKVKILGQLNIYKKAPNYDKVINLVNDVFNTDTMLISDLAIKSIVKTCEYLDIDIKYDIFSKMNLALPEVKEPDEWALYITKELGYNTYINPPGGMSFFNREKYQINDVDLQFLVQEIIPYRQNREVFIPALSMIDVMMFCSCNEINEMLCEYKIER</sequence>
<keyword evidence="2" id="KW-1185">Reference proteome</keyword>
<organism evidence="1 2">
    <name type="scientific">Roseburia inulinivorans</name>
    <dbReference type="NCBI Taxonomy" id="360807"/>
    <lineage>
        <taxon>Bacteria</taxon>
        <taxon>Bacillati</taxon>
        <taxon>Bacillota</taxon>
        <taxon>Clostridia</taxon>
        <taxon>Lachnospirales</taxon>
        <taxon>Lachnospiraceae</taxon>
        <taxon>Roseburia</taxon>
    </lineage>
</organism>
<evidence type="ECO:0008006" key="3">
    <source>
        <dbReference type="Google" id="ProtNLM"/>
    </source>
</evidence>
<accession>A0A0M6WA93</accession>
<gene>
    <name evidence="1" type="ORF">RIL183_12961</name>
</gene>
<dbReference type="AlphaFoldDB" id="A0A0M6WA93"/>
<protein>
    <recommendedName>
        <fullName evidence="3">Glycine transferase</fullName>
    </recommendedName>
</protein>
<dbReference type="EMBL" id="CVRS01000014">
    <property type="protein sequence ID" value="CRL32417.1"/>
    <property type="molecule type" value="Genomic_DNA"/>
</dbReference>